<keyword evidence="2" id="KW-0511">Multifunctional enzyme</keyword>
<comment type="catalytic activity">
    <reaction evidence="4 8">
        <text>L-methionyl-[protein] + [thioredoxin]-disulfide + H2O = L-methionyl-(S)-S-oxide-[protein] + [thioredoxin]-dithiol</text>
        <dbReference type="Rhea" id="RHEA:14217"/>
        <dbReference type="Rhea" id="RHEA-COMP:10698"/>
        <dbReference type="Rhea" id="RHEA-COMP:10700"/>
        <dbReference type="Rhea" id="RHEA-COMP:12313"/>
        <dbReference type="Rhea" id="RHEA-COMP:12315"/>
        <dbReference type="ChEBI" id="CHEBI:15377"/>
        <dbReference type="ChEBI" id="CHEBI:16044"/>
        <dbReference type="ChEBI" id="CHEBI:29950"/>
        <dbReference type="ChEBI" id="CHEBI:44120"/>
        <dbReference type="ChEBI" id="CHEBI:50058"/>
        <dbReference type="EC" id="1.8.4.11"/>
    </reaction>
</comment>
<dbReference type="Proteomes" id="UP000255024">
    <property type="component" value="Unassembled WGS sequence"/>
</dbReference>
<dbReference type="GO" id="GO:0008113">
    <property type="term" value="F:peptide-methionine (S)-S-oxide reductase activity"/>
    <property type="evidence" value="ECO:0007669"/>
    <property type="project" value="UniProtKB-UniRule"/>
</dbReference>
<dbReference type="InterPro" id="IPR002579">
    <property type="entry name" value="Met_Sox_Rdtase_MsrB_dom"/>
</dbReference>
<dbReference type="InterPro" id="IPR002569">
    <property type="entry name" value="Met_Sox_Rdtase_MsrA_dom"/>
</dbReference>
<dbReference type="HAMAP" id="MF_01401">
    <property type="entry name" value="MsrA"/>
    <property type="match status" value="1"/>
</dbReference>
<keyword evidence="12" id="KW-1185">Reference proteome</keyword>
<dbReference type="PANTHER" id="PTHR42799">
    <property type="entry name" value="MITOCHONDRIAL PEPTIDE METHIONINE SULFOXIDE REDUCTASE"/>
    <property type="match status" value="1"/>
</dbReference>
<comment type="similarity">
    <text evidence="8">Belongs to the MsrA Met sulfoxide reductase family.</text>
</comment>
<keyword evidence="1 7" id="KW-0560">Oxidoreductase</keyword>
<evidence type="ECO:0000256" key="7">
    <source>
        <dbReference type="HAMAP-Rule" id="MF_01400"/>
    </source>
</evidence>
<dbReference type="EC" id="1.8.4.12" evidence="7"/>
<evidence type="ECO:0000256" key="9">
    <source>
        <dbReference type="SAM" id="SignalP"/>
    </source>
</evidence>
<feature type="domain" description="MsrB" evidence="10">
    <location>
        <begin position="221"/>
        <end position="344"/>
    </location>
</feature>
<dbReference type="InterPro" id="IPR036509">
    <property type="entry name" value="Met_Sox_Rdtase_MsrA_sf"/>
</dbReference>
<dbReference type="GO" id="GO:0033744">
    <property type="term" value="F:L-methionine:thioredoxin-disulfide S-oxidoreductase activity"/>
    <property type="evidence" value="ECO:0007669"/>
    <property type="project" value="RHEA"/>
</dbReference>
<feature type="active site" description="Nucleophile" evidence="7">
    <location>
        <position position="333"/>
    </location>
</feature>
<dbReference type="NCBIfam" id="TIGR00401">
    <property type="entry name" value="msrA"/>
    <property type="match status" value="1"/>
</dbReference>
<dbReference type="InterPro" id="IPR011057">
    <property type="entry name" value="Mss4-like_sf"/>
</dbReference>
<dbReference type="PROSITE" id="PS51790">
    <property type="entry name" value="MSRB"/>
    <property type="match status" value="1"/>
</dbReference>
<evidence type="ECO:0000256" key="1">
    <source>
        <dbReference type="ARBA" id="ARBA00023002"/>
    </source>
</evidence>
<dbReference type="AlphaFoldDB" id="A0A378RQL4"/>
<dbReference type="SUPFAM" id="SSF55068">
    <property type="entry name" value="Peptide methionine sulfoxide reductase"/>
    <property type="match status" value="1"/>
</dbReference>
<comment type="function">
    <text evidence="3 8">Has an important function as a repair enzyme for proteins that have been inactivated by oxidation. Catalyzes the reversible oxidation-reduction of methionine sulfoxide in proteins to methionine.</text>
</comment>
<comment type="catalytic activity">
    <reaction evidence="5 7">
        <text>L-methionyl-[protein] + [thioredoxin]-disulfide + H2O = L-methionyl-(R)-S-oxide-[protein] + [thioredoxin]-dithiol</text>
        <dbReference type="Rhea" id="RHEA:24164"/>
        <dbReference type="Rhea" id="RHEA-COMP:10698"/>
        <dbReference type="Rhea" id="RHEA-COMP:10700"/>
        <dbReference type="Rhea" id="RHEA-COMP:12313"/>
        <dbReference type="Rhea" id="RHEA-COMP:12314"/>
        <dbReference type="ChEBI" id="CHEBI:15377"/>
        <dbReference type="ChEBI" id="CHEBI:16044"/>
        <dbReference type="ChEBI" id="CHEBI:29950"/>
        <dbReference type="ChEBI" id="CHEBI:45764"/>
        <dbReference type="ChEBI" id="CHEBI:50058"/>
        <dbReference type="EC" id="1.8.4.12"/>
    </reaction>
</comment>
<evidence type="ECO:0000259" key="10">
    <source>
        <dbReference type="PROSITE" id="PS51790"/>
    </source>
</evidence>
<dbReference type="GO" id="GO:0033743">
    <property type="term" value="F:peptide-methionine (R)-S-oxide reductase activity"/>
    <property type="evidence" value="ECO:0007669"/>
    <property type="project" value="UniProtKB-UniRule"/>
</dbReference>
<dbReference type="EMBL" id="UGQL01000001">
    <property type="protein sequence ID" value="STZ27960.1"/>
    <property type="molecule type" value="Genomic_DNA"/>
</dbReference>
<dbReference type="SUPFAM" id="SSF51316">
    <property type="entry name" value="Mss4-like"/>
    <property type="match status" value="1"/>
</dbReference>
<dbReference type="Pfam" id="PF01625">
    <property type="entry name" value="PMSR"/>
    <property type="match status" value="1"/>
</dbReference>
<comment type="caution">
    <text evidence="7">Lacks conserved residue(s) required for the propagation of feature annotation.</text>
</comment>
<dbReference type="FunFam" id="2.170.150.20:FF:000003">
    <property type="entry name" value="Peptide methionine sulfoxide reductase MsrB"/>
    <property type="match status" value="1"/>
</dbReference>
<feature type="active site" evidence="8">
    <location>
        <position position="53"/>
    </location>
</feature>
<evidence type="ECO:0000313" key="11">
    <source>
        <dbReference type="EMBL" id="STZ27960.1"/>
    </source>
</evidence>
<name>A0A378RQL4_MYROD</name>
<dbReference type="Gene3D" id="3.30.1060.10">
    <property type="entry name" value="Peptide methionine sulphoxide reductase MsrA"/>
    <property type="match status" value="1"/>
</dbReference>
<evidence type="ECO:0000256" key="2">
    <source>
        <dbReference type="ARBA" id="ARBA00023268"/>
    </source>
</evidence>
<evidence type="ECO:0000256" key="6">
    <source>
        <dbReference type="ARBA" id="ARBA00048782"/>
    </source>
</evidence>
<gene>
    <name evidence="11" type="primary">msrAB</name>
    <name evidence="8" type="synonym">msrA</name>
    <name evidence="7" type="synonym">msrB</name>
    <name evidence="11" type="ORF">NCTC11179_01498</name>
</gene>
<organism evidence="11 12">
    <name type="scientific">Myroides odoratus</name>
    <name type="common">Flavobacterium odoratum</name>
    <dbReference type="NCBI Taxonomy" id="256"/>
    <lineage>
        <taxon>Bacteria</taxon>
        <taxon>Pseudomonadati</taxon>
        <taxon>Bacteroidota</taxon>
        <taxon>Flavobacteriia</taxon>
        <taxon>Flavobacteriales</taxon>
        <taxon>Flavobacteriaceae</taxon>
        <taxon>Myroides</taxon>
    </lineage>
</organism>
<protein>
    <recommendedName>
        <fullName evidence="7 8">Multifunctional fusion protein</fullName>
    </recommendedName>
    <domain>
        <recommendedName>
            <fullName evidence="8">Peptide methionine sulfoxide reductase MsrA</fullName>
            <shortName evidence="8">Protein-methionine-S-oxide reductase</shortName>
            <ecNumber evidence="8">1.8.4.11</ecNumber>
        </recommendedName>
        <alternativeName>
            <fullName evidence="8">Peptide-methionine (S)-S-oxide reductase</fullName>
            <shortName evidence="8">Peptide Met(O) reductase</shortName>
        </alternativeName>
    </domain>
    <domain>
        <recommendedName>
            <fullName evidence="7">Peptide methionine sulfoxide reductase MsrB</fullName>
            <ecNumber evidence="7">1.8.4.12</ecNumber>
        </recommendedName>
        <alternativeName>
            <fullName evidence="7">Peptide-methionine (R)-S-oxide reductase</fullName>
        </alternativeName>
    </domain>
</protein>
<evidence type="ECO:0000256" key="5">
    <source>
        <dbReference type="ARBA" id="ARBA00048488"/>
    </source>
</evidence>
<feature type="chain" id="PRO_5016756172" description="Multifunctional fusion protein" evidence="9">
    <location>
        <begin position="19"/>
        <end position="363"/>
    </location>
</feature>
<sequence>MKKIFFIALLIVSGLVLANSTVFHQSKYTAKTEEEMETRKDKNTKVIYFAGGCFWGTEHFFQQVRGVVATEVGYANGKTKNPTYKEVTTGTTGFAETVKVTYDPQVVDFELLLDLFLQTIDPTTLNRQANDVGTQYRSGIYYADQSDEFLITQKIRELAKQYTKEIVVEVEPLRNFYDAETYHQKYLDKNPGGYCHIGADLFEIARKANPKKEQTYQRQEKEVLKATLAPTQYEVTQNNGTERAYSNELWKEFREGIYVDITTGEPLFISTDKYDAGCGWPSFSKPINTRLIEEKEDKSHGMDRIEVRSTTGDAHLGHVFNDGPAETGGLRYCINGASLRFVPKEEMQAAGYGAYLSLLQKKK</sequence>
<evidence type="ECO:0000256" key="4">
    <source>
        <dbReference type="ARBA" id="ARBA00047806"/>
    </source>
</evidence>
<dbReference type="HAMAP" id="MF_01400">
    <property type="entry name" value="MsrB"/>
    <property type="match status" value="1"/>
</dbReference>
<comment type="similarity">
    <text evidence="7">Belongs to the MsrB Met sulfoxide reductase family.</text>
</comment>
<feature type="signal peptide" evidence="9">
    <location>
        <begin position="1"/>
        <end position="18"/>
    </location>
</feature>
<dbReference type="RefSeq" id="WP_115090796.1">
    <property type="nucleotide sequence ID" value="NZ_CP068107.1"/>
</dbReference>
<dbReference type="EC" id="1.8.4.11" evidence="8"/>
<accession>A0A378RQL4</accession>
<evidence type="ECO:0000313" key="12">
    <source>
        <dbReference type="Proteomes" id="UP000255024"/>
    </source>
</evidence>
<dbReference type="NCBIfam" id="TIGR00357">
    <property type="entry name" value="peptide-methionine (R)-S-oxide reductase MsrB"/>
    <property type="match status" value="1"/>
</dbReference>
<evidence type="ECO:0000256" key="3">
    <source>
        <dbReference type="ARBA" id="ARBA00024679"/>
    </source>
</evidence>
<proteinExistence type="inferred from homology"/>
<dbReference type="Pfam" id="PF01641">
    <property type="entry name" value="SelR"/>
    <property type="match status" value="1"/>
</dbReference>
<dbReference type="GO" id="GO:0005737">
    <property type="term" value="C:cytoplasm"/>
    <property type="evidence" value="ECO:0007669"/>
    <property type="project" value="TreeGrafter"/>
</dbReference>
<dbReference type="InterPro" id="IPR050162">
    <property type="entry name" value="MsrA_MetSO_reductase"/>
</dbReference>
<comment type="catalytic activity">
    <reaction evidence="6 8">
        <text>[thioredoxin]-disulfide + L-methionine + H2O = L-methionine (S)-S-oxide + [thioredoxin]-dithiol</text>
        <dbReference type="Rhea" id="RHEA:19993"/>
        <dbReference type="Rhea" id="RHEA-COMP:10698"/>
        <dbReference type="Rhea" id="RHEA-COMP:10700"/>
        <dbReference type="ChEBI" id="CHEBI:15377"/>
        <dbReference type="ChEBI" id="CHEBI:29950"/>
        <dbReference type="ChEBI" id="CHEBI:50058"/>
        <dbReference type="ChEBI" id="CHEBI:57844"/>
        <dbReference type="ChEBI" id="CHEBI:58772"/>
        <dbReference type="EC" id="1.8.4.11"/>
    </reaction>
</comment>
<dbReference type="PANTHER" id="PTHR42799:SF2">
    <property type="entry name" value="MITOCHONDRIAL PEPTIDE METHIONINE SULFOXIDE REDUCTASE"/>
    <property type="match status" value="1"/>
</dbReference>
<keyword evidence="9" id="KW-0732">Signal</keyword>
<reference evidence="11 12" key="1">
    <citation type="submission" date="2018-06" db="EMBL/GenBank/DDBJ databases">
        <authorList>
            <consortium name="Pathogen Informatics"/>
            <person name="Doyle S."/>
        </authorList>
    </citation>
    <scope>NUCLEOTIDE SEQUENCE [LARGE SCALE GENOMIC DNA]</scope>
    <source>
        <strain evidence="11 12">NCTC11179</strain>
    </source>
</reference>
<evidence type="ECO:0000256" key="8">
    <source>
        <dbReference type="HAMAP-Rule" id="MF_01401"/>
    </source>
</evidence>
<dbReference type="Gene3D" id="2.170.150.20">
    <property type="entry name" value="Peptide methionine sulfoxide reductase"/>
    <property type="match status" value="1"/>
</dbReference>
<dbReference type="GO" id="GO:0034599">
    <property type="term" value="P:cellular response to oxidative stress"/>
    <property type="evidence" value="ECO:0007669"/>
    <property type="project" value="TreeGrafter"/>
</dbReference>